<organism evidence="1 2">
    <name type="scientific">Hymenobacter busanensis</name>
    <dbReference type="NCBI Taxonomy" id="2607656"/>
    <lineage>
        <taxon>Bacteria</taxon>
        <taxon>Pseudomonadati</taxon>
        <taxon>Bacteroidota</taxon>
        <taxon>Cytophagia</taxon>
        <taxon>Cytophagales</taxon>
        <taxon>Hymenobacteraceae</taxon>
        <taxon>Hymenobacter</taxon>
    </lineage>
</organism>
<sequence length="169" mass="19955">MPTALPINRLRRVRTIVRWSWPFLLLFVLLSSCQSTRVPIGFWSRNRFGKAGLREGPWREYYDSAQTMCISRGRYRHGRPVGRWTYAHPDGYRSRTERYRRHGLVLIEDFHPNGQLAARGQARLVFTADTVHYYWFGTWQRRDDHGQVTAVEQYNNGVLEGTTLQRVAR</sequence>
<evidence type="ECO:0000313" key="1">
    <source>
        <dbReference type="EMBL" id="KAA9332926.1"/>
    </source>
</evidence>
<dbReference type="EMBL" id="VTWU01000003">
    <property type="protein sequence ID" value="KAA9332926.1"/>
    <property type="molecule type" value="Genomic_DNA"/>
</dbReference>
<protein>
    <submittedName>
        <fullName evidence="1">Uncharacterized protein</fullName>
    </submittedName>
</protein>
<reference evidence="1 2" key="1">
    <citation type="submission" date="2019-09" db="EMBL/GenBank/DDBJ databases">
        <title>Genome sequence of Hymenobacter sp. M3.</title>
        <authorList>
            <person name="Srinivasan S."/>
        </authorList>
    </citation>
    <scope>NUCLEOTIDE SEQUENCE [LARGE SCALE GENOMIC DNA]</scope>
    <source>
        <strain evidence="1 2">M3</strain>
    </source>
</reference>
<dbReference type="Proteomes" id="UP000326380">
    <property type="component" value="Unassembled WGS sequence"/>
</dbReference>
<accession>A0A7L5A3F6</accession>
<dbReference type="RefSeq" id="WP_151078348.1">
    <property type="nucleotide sequence ID" value="NZ_CP047647.1"/>
</dbReference>
<dbReference type="Gene3D" id="2.20.110.10">
    <property type="entry name" value="Histone H3 K4-specific methyltransferase SET7/9 N-terminal domain"/>
    <property type="match status" value="1"/>
</dbReference>
<dbReference type="SUPFAM" id="SSF82185">
    <property type="entry name" value="Histone H3 K4-specific methyltransferase SET7/9 N-terminal domain"/>
    <property type="match status" value="1"/>
</dbReference>
<gene>
    <name evidence="1" type="ORF">F0P96_08015</name>
</gene>
<comment type="caution">
    <text evidence="1">The sequence shown here is derived from an EMBL/GenBank/DDBJ whole genome shotgun (WGS) entry which is preliminary data.</text>
</comment>
<keyword evidence="2" id="KW-1185">Reference proteome</keyword>
<proteinExistence type="predicted"/>
<dbReference type="AlphaFoldDB" id="A0A7L5A3F6"/>
<evidence type="ECO:0000313" key="2">
    <source>
        <dbReference type="Proteomes" id="UP000326380"/>
    </source>
</evidence>
<name>A0A7L5A3F6_9BACT</name>